<feature type="transmembrane region" description="Helical" evidence="1">
    <location>
        <begin position="88"/>
        <end position="105"/>
    </location>
</feature>
<feature type="domain" description="DUF7704" evidence="2">
    <location>
        <begin position="4"/>
        <end position="146"/>
    </location>
</feature>
<protein>
    <recommendedName>
        <fullName evidence="2">DUF7704 domain-containing protein</fullName>
    </recommendedName>
</protein>
<dbReference type="Proteomes" id="UP001239445">
    <property type="component" value="Unassembled WGS sequence"/>
</dbReference>
<feature type="transmembrane region" description="Helical" evidence="1">
    <location>
        <begin position="7"/>
        <end position="27"/>
    </location>
</feature>
<keyword evidence="4" id="KW-1185">Reference proteome</keyword>
<keyword evidence="1" id="KW-1133">Transmembrane helix</keyword>
<name>A0AAJ0B3S8_9PEZI</name>
<evidence type="ECO:0000259" key="2">
    <source>
        <dbReference type="Pfam" id="PF24803"/>
    </source>
</evidence>
<gene>
    <name evidence="3" type="ORF">QBC47DRAFT_395449</name>
</gene>
<reference evidence="3" key="1">
    <citation type="submission" date="2023-06" db="EMBL/GenBank/DDBJ databases">
        <title>Genome-scale phylogeny and comparative genomics of the fungal order Sordariales.</title>
        <authorList>
            <consortium name="Lawrence Berkeley National Laboratory"/>
            <person name="Hensen N."/>
            <person name="Bonometti L."/>
            <person name="Westerberg I."/>
            <person name="Brannstrom I.O."/>
            <person name="Guillou S."/>
            <person name="Cros-Aarteil S."/>
            <person name="Calhoun S."/>
            <person name="Haridas S."/>
            <person name="Kuo A."/>
            <person name="Mondo S."/>
            <person name="Pangilinan J."/>
            <person name="Riley R."/>
            <person name="Labutti K."/>
            <person name="Andreopoulos B."/>
            <person name="Lipzen A."/>
            <person name="Chen C."/>
            <person name="Yanf M."/>
            <person name="Daum C."/>
            <person name="Ng V."/>
            <person name="Clum A."/>
            <person name="Steindorff A."/>
            <person name="Ohm R."/>
            <person name="Martin F."/>
            <person name="Silar P."/>
            <person name="Natvig D."/>
            <person name="Lalanne C."/>
            <person name="Gautier V."/>
            <person name="Ament-Velasquez S.L."/>
            <person name="Kruys A."/>
            <person name="Hutchinson M.I."/>
            <person name="Powell A.J."/>
            <person name="Barry K."/>
            <person name="Miller A.N."/>
            <person name="Grigoriev I.V."/>
            <person name="Debuchy R."/>
            <person name="Gladieux P."/>
            <person name="Thoren M.H."/>
            <person name="Johannesson H."/>
        </authorList>
    </citation>
    <scope>NUCLEOTIDE SEQUENCE</scope>
    <source>
        <strain evidence="3">PSN4</strain>
    </source>
</reference>
<feature type="transmembrane region" description="Helical" evidence="1">
    <location>
        <begin position="57"/>
        <end position="76"/>
    </location>
</feature>
<dbReference type="PANTHER" id="PTHR37019:SF2">
    <property type="entry name" value="EXPERA DOMAIN-CONTAINING PROTEIN"/>
    <property type="match status" value="1"/>
</dbReference>
<comment type="caution">
    <text evidence="3">The sequence shown here is derived from an EMBL/GenBank/DDBJ whole genome shotgun (WGS) entry which is preliminary data.</text>
</comment>
<dbReference type="PANTHER" id="PTHR37019">
    <property type="entry name" value="CHROMOSOME 1, WHOLE GENOME SHOTGUN SEQUENCE"/>
    <property type="match status" value="1"/>
</dbReference>
<proteinExistence type="predicted"/>
<evidence type="ECO:0000313" key="3">
    <source>
        <dbReference type="EMBL" id="KAK1749662.1"/>
    </source>
</evidence>
<keyword evidence="1" id="KW-0472">Membrane</keyword>
<dbReference type="Pfam" id="PF24803">
    <property type="entry name" value="DUF7704"/>
    <property type="match status" value="1"/>
</dbReference>
<dbReference type="EMBL" id="MU839853">
    <property type="protein sequence ID" value="KAK1749662.1"/>
    <property type="molecule type" value="Genomic_DNA"/>
</dbReference>
<dbReference type="AlphaFoldDB" id="A0AAJ0B3S8"/>
<keyword evidence="1" id="KW-0812">Transmembrane</keyword>
<sequence length="161" mass="17532">MSRSVLPTIPLVIFGIIEPALLVWGYISGTRDPFTFFADQAPNHSVTASAFTPQSEILTLQIINIYALVLAPAAVACSFTRDAFTAKVYLFFVALADWGHMYAVYKGVGPEYFWNVQGWNNMVAGGVGVSAALNVFRWATLLGLFGSVKSTFLVETGKKRA</sequence>
<accession>A0AAJ0B3S8</accession>
<evidence type="ECO:0000256" key="1">
    <source>
        <dbReference type="SAM" id="Phobius"/>
    </source>
</evidence>
<organism evidence="3 4">
    <name type="scientific">Echria macrotheca</name>
    <dbReference type="NCBI Taxonomy" id="438768"/>
    <lineage>
        <taxon>Eukaryota</taxon>
        <taxon>Fungi</taxon>
        <taxon>Dikarya</taxon>
        <taxon>Ascomycota</taxon>
        <taxon>Pezizomycotina</taxon>
        <taxon>Sordariomycetes</taxon>
        <taxon>Sordariomycetidae</taxon>
        <taxon>Sordariales</taxon>
        <taxon>Schizotheciaceae</taxon>
        <taxon>Echria</taxon>
    </lineage>
</organism>
<evidence type="ECO:0000313" key="4">
    <source>
        <dbReference type="Proteomes" id="UP001239445"/>
    </source>
</evidence>
<dbReference type="InterPro" id="IPR056121">
    <property type="entry name" value="DUF7704"/>
</dbReference>